<comment type="caution">
    <text evidence="2">The sequence shown here is derived from an EMBL/GenBank/DDBJ whole genome shotgun (WGS) entry which is preliminary data.</text>
</comment>
<organism evidence="2 3">
    <name type="scientific">Brassica rapa subsp. trilocularis</name>
    <dbReference type="NCBI Taxonomy" id="1813537"/>
    <lineage>
        <taxon>Eukaryota</taxon>
        <taxon>Viridiplantae</taxon>
        <taxon>Streptophyta</taxon>
        <taxon>Embryophyta</taxon>
        <taxon>Tracheophyta</taxon>
        <taxon>Spermatophyta</taxon>
        <taxon>Magnoliopsida</taxon>
        <taxon>eudicotyledons</taxon>
        <taxon>Gunneridae</taxon>
        <taxon>Pentapetalae</taxon>
        <taxon>rosids</taxon>
        <taxon>malvids</taxon>
        <taxon>Brassicales</taxon>
        <taxon>Brassicaceae</taxon>
        <taxon>Brassiceae</taxon>
        <taxon>Brassica</taxon>
    </lineage>
</organism>
<keyword evidence="1" id="KW-0812">Transmembrane</keyword>
<dbReference type="Proteomes" id="UP000823674">
    <property type="component" value="Chromosome A09"/>
</dbReference>
<dbReference type="EMBL" id="JADBGQ010000008">
    <property type="protein sequence ID" value="KAG5386536.1"/>
    <property type="molecule type" value="Genomic_DNA"/>
</dbReference>
<keyword evidence="3" id="KW-1185">Reference proteome</keyword>
<evidence type="ECO:0000313" key="3">
    <source>
        <dbReference type="Proteomes" id="UP000823674"/>
    </source>
</evidence>
<reference evidence="2 3" key="1">
    <citation type="submission" date="2021-03" db="EMBL/GenBank/DDBJ databases">
        <authorList>
            <person name="King G.J."/>
            <person name="Bancroft I."/>
            <person name="Baten A."/>
            <person name="Bloomfield J."/>
            <person name="Borpatragohain P."/>
            <person name="He Z."/>
            <person name="Irish N."/>
            <person name="Irwin J."/>
            <person name="Liu K."/>
            <person name="Mauleon R.P."/>
            <person name="Moore J."/>
            <person name="Morris R."/>
            <person name="Ostergaard L."/>
            <person name="Wang B."/>
            <person name="Wells R."/>
        </authorList>
    </citation>
    <scope>NUCLEOTIDE SEQUENCE [LARGE SCALE GENOMIC DNA]</scope>
    <source>
        <strain evidence="2">R-o-18</strain>
        <tissue evidence="2">Leaf</tissue>
    </source>
</reference>
<sequence>MIARVEVPITIAVVEVPITIFFCLFVKVNREHCSTCKKQRVEIAFSLISVPSLASFTEKMRKRLSYSRHWFLFPASIWYIATGSGPVYASRCFGLLTLGRGGSHNTIFADFRFWEEICQGWFVVLRLRAVLVKRLLLQFGLLMAELRRACSLTPEEACAFHSRRVFIGRRASGHVEVELAFSPTVSLGLGAQLL</sequence>
<keyword evidence="1" id="KW-1133">Transmembrane helix</keyword>
<accession>A0ABQ7LIZ6</accession>
<evidence type="ECO:0000256" key="1">
    <source>
        <dbReference type="SAM" id="Phobius"/>
    </source>
</evidence>
<proteinExistence type="predicted"/>
<feature type="transmembrane region" description="Helical" evidence="1">
    <location>
        <begin position="70"/>
        <end position="89"/>
    </location>
</feature>
<feature type="transmembrane region" description="Helical" evidence="1">
    <location>
        <begin position="6"/>
        <end position="28"/>
    </location>
</feature>
<gene>
    <name evidence="2" type="primary">A09p067270.1_BraROA</name>
    <name evidence="2" type="ORF">IGI04_038006</name>
</gene>
<protein>
    <submittedName>
        <fullName evidence="2">Uncharacterized protein</fullName>
    </submittedName>
</protein>
<name>A0ABQ7LIZ6_BRACM</name>
<keyword evidence="1" id="KW-0472">Membrane</keyword>
<evidence type="ECO:0000313" key="2">
    <source>
        <dbReference type="EMBL" id="KAG5386536.1"/>
    </source>
</evidence>